<feature type="domain" description="OmpR/PhoB-type" evidence="3">
    <location>
        <begin position="10"/>
        <end position="108"/>
    </location>
</feature>
<dbReference type="Proteomes" id="UP000184096">
    <property type="component" value="Chromosome I"/>
</dbReference>
<sequence>MGDSDNLRANDVVSFGPFRLFLAERLLEKAGVPLELGSRALEILIALVERAGEVVTHRELISRVWPGVVVEEANVRVHVSGLRKALGDGRDGARYVTNVIGRGYCFVAPVTRPASQRSAPQTQPLVRDRLRQLPALLTRMVGRDETVRAVSALLMTRRFVSIVGPGGMGKTTVAVSIAHALIDHFEGAVFFVDLGALTDPGLVSTAVASALGIMLQAQDPFLGLLAFLGDRRALLVLDNCEHVIDATAALTEPVVSEAPQVHILATSREALRVEGEHVHMLYPLDGPPNHIGLTAAEALAFPAVQLFMERAAASGNRSELSDADAPIVADICRRLDGIALAIELAASRVSSHGIRGTAELLDNRFKLLWQGRRTALPRHQTLNAMLDWSYNLLREGDKLVLRRLSVFVGAFSLKAALSVAGTGPSDAEVTDAVTNLVAKSLISSTTIGESTYYRLLDTTQAYAAGRLTDHGEADDAARRHALYYSSYLRHDEAIQSTFGAHDLSGYAPHIGNVRAALEWAFSNHGDIAIGVELATWAAPLFVGLSLLDECRNWCEQALAGLDDAGRGTKQEMILQETLALSLMFTKGNGDEVRAAIERGLSLAETFEDRDHQLQLLAGLNIFLTRTSDFRDALTVAKRGGAVARAAKNMAGLVMTDWMLGVSHHLVGNQVKAQYHCEAGMAKAVELGQLNTNFFGYDHRIRALVALARALWLRGSSERALRIAQQAIDEAERHDHPVSICISLIYAAPVFLWSGQLERAADLIERLIVHAGRYSLAPYRAVGIALRGQLAVLRDQAEAGLTLLRDALETLHAEQHSILTTVFTSALAEGLWQTGQSDEALLTINGAVARAAICGATFDMAELLRIKGQILAAMPRPDWASAEDCLMQSLAVAREQSALAWELRSATAMARLLSENGQRDRARDTLAPVYHRFTEGFETADLRIARQLIHDLV</sequence>
<dbReference type="SUPFAM" id="SSF48452">
    <property type="entry name" value="TPR-like"/>
    <property type="match status" value="1"/>
</dbReference>
<gene>
    <name evidence="4" type="ORF">SAMN05444170_5927</name>
</gene>
<dbReference type="GO" id="GO:0043531">
    <property type="term" value="F:ADP binding"/>
    <property type="evidence" value="ECO:0007669"/>
    <property type="project" value="InterPro"/>
</dbReference>
<dbReference type="InterPro" id="IPR001867">
    <property type="entry name" value="OmpR/PhoB-type_DNA-bd"/>
</dbReference>
<dbReference type="InterPro" id="IPR027417">
    <property type="entry name" value="P-loop_NTPase"/>
</dbReference>
<evidence type="ECO:0000313" key="5">
    <source>
        <dbReference type="Proteomes" id="UP000184096"/>
    </source>
</evidence>
<dbReference type="PROSITE" id="PS51755">
    <property type="entry name" value="OMPR_PHOB"/>
    <property type="match status" value="1"/>
</dbReference>
<dbReference type="OrthoDB" id="4473689at2"/>
<evidence type="ECO:0000256" key="1">
    <source>
        <dbReference type="ARBA" id="ARBA00023125"/>
    </source>
</evidence>
<dbReference type="InterPro" id="IPR011990">
    <property type="entry name" value="TPR-like_helical_dom_sf"/>
</dbReference>
<dbReference type="EMBL" id="LT670849">
    <property type="protein sequence ID" value="SHN84529.1"/>
    <property type="molecule type" value="Genomic_DNA"/>
</dbReference>
<dbReference type="SUPFAM" id="SSF46894">
    <property type="entry name" value="C-terminal effector domain of the bipartite response regulators"/>
    <property type="match status" value="1"/>
</dbReference>
<reference evidence="5" key="1">
    <citation type="submission" date="2016-11" db="EMBL/GenBank/DDBJ databases">
        <authorList>
            <person name="Varghese N."/>
            <person name="Submissions S."/>
        </authorList>
    </citation>
    <scope>NUCLEOTIDE SEQUENCE [LARGE SCALE GENOMIC DNA]</scope>
    <source>
        <strain evidence="5">GAS401</strain>
    </source>
</reference>
<evidence type="ECO:0000259" key="3">
    <source>
        <dbReference type="PROSITE" id="PS51755"/>
    </source>
</evidence>
<dbReference type="GO" id="GO:0000160">
    <property type="term" value="P:phosphorelay signal transduction system"/>
    <property type="evidence" value="ECO:0007669"/>
    <property type="project" value="InterPro"/>
</dbReference>
<dbReference type="Pfam" id="PF00486">
    <property type="entry name" value="Trans_reg_C"/>
    <property type="match status" value="1"/>
</dbReference>
<dbReference type="GO" id="GO:0006355">
    <property type="term" value="P:regulation of DNA-templated transcription"/>
    <property type="evidence" value="ECO:0007669"/>
    <property type="project" value="InterPro"/>
</dbReference>
<dbReference type="Pfam" id="PF00931">
    <property type="entry name" value="NB-ARC"/>
    <property type="match status" value="1"/>
</dbReference>
<protein>
    <submittedName>
        <fullName evidence="4">Transcriptional regulator</fullName>
    </submittedName>
</protein>
<accession>A0A1M7UNH4</accession>
<keyword evidence="5" id="KW-1185">Reference proteome</keyword>
<dbReference type="GO" id="GO:0003677">
    <property type="term" value="F:DNA binding"/>
    <property type="evidence" value="ECO:0007669"/>
    <property type="project" value="UniProtKB-UniRule"/>
</dbReference>
<organism evidence="4 5">
    <name type="scientific">Bradyrhizobium erythrophlei</name>
    <dbReference type="NCBI Taxonomy" id="1437360"/>
    <lineage>
        <taxon>Bacteria</taxon>
        <taxon>Pseudomonadati</taxon>
        <taxon>Pseudomonadota</taxon>
        <taxon>Alphaproteobacteria</taxon>
        <taxon>Hyphomicrobiales</taxon>
        <taxon>Nitrobacteraceae</taxon>
        <taxon>Bradyrhizobium</taxon>
    </lineage>
</organism>
<dbReference type="InterPro" id="IPR016032">
    <property type="entry name" value="Sig_transdc_resp-reg_C-effctor"/>
</dbReference>
<dbReference type="InterPro" id="IPR036388">
    <property type="entry name" value="WH-like_DNA-bd_sf"/>
</dbReference>
<dbReference type="SMART" id="SM00862">
    <property type="entry name" value="Trans_reg_C"/>
    <property type="match status" value="1"/>
</dbReference>
<dbReference type="RefSeq" id="WP_072823344.1">
    <property type="nucleotide sequence ID" value="NZ_LT670849.1"/>
</dbReference>
<dbReference type="InterPro" id="IPR002182">
    <property type="entry name" value="NB-ARC"/>
</dbReference>
<feature type="DNA-binding region" description="OmpR/PhoB-type" evidence="2">
    <location>
        <begin position="10"/>
        <end position="108"/>
    </location>
</feature>
<dbReference type="CDD" id="cd00383">
    <property type="entry name" value="trans_reg_C"/>
    <property type="match status" value="1"/>
</dbReference>
<keyword evidence="1 2" id="KW-0238">DNA-binding</keyword>
<dbReference type="Gene3D" id="3.40.50.300">
    <property type="entry name" value="P-loop containing nucleotide triphosphate hydrolases"/>
    <property type="match status" value="1"/>
</dbReference>
<dbReference type="Pfam" id="PF25872">
    <property type="entry name" value="HTH_77"/>
    <property type="match status" value="1"/>
</dbReference>
<dbReference type="SUPFAM" id="SSF52540">
    <property type="entry name" value="P-loop containing nucleoside triphosphate hydrolases"/>
    <property type="match status" value="1"/>
</dbReference>
<dbReference type="SMART" id="SM00382">
    <property type="entry name" value="AAA"/>
    <property type="match status" value="1"/>
</dbReference>
<name>A0A1M7UNH4_9BRAD</name>
<dbReference type="InterPro" id="IPR003593">
    <property type="entry name" value="AAA+_ATPase"/>
</dbReference>
<evidence type="ECO:0000313" key="4">
    <source>
        <dbReference type="EMBL" id="SHN84529.1"/>
    </source>
</evidence>
<dbReference type="PANTHER" id="PTHR47691:SF3">
    <property type="entry name" value="HTH-TYPE TRANSCRIPTIONAL REGULATOR RV0890C-RELATED"/>
    <property type="match status" value="1"/>
</dbReference>
<dbReference type="Gene3D" id="1.10.10.10">
    <property type="entry name" value="Winged helix-like DNA-binding domain superfamily/Winged helix DNA-binding domain"/>
    <property type="match status" value="1"/>
</dbReference>
<dbReference type="Gene3D" id="1.25.40.10">
    <property type="entry name" value="Tetratricopeptide repeat domain"/>
    <property type="match status" value="3"/>
</dbReference>
<dbReference type="PANTHER" id="PTHR47691">
    <property type="entry name" value="REGULATOR-RELATED"/>
    <property type="match status" value="1"/>
</dbReference>
<evidence type="ECO:0000256" key="2">
    <source>
        <dbReference type="PROSITE-ProRule" id="PRU01091"/>
    </source>
</evidence>
<proteinExistence type="predicted"/>
<dbReference type="InterPro" id="IPR058852">
    <property type="entry name" value="HTH_77"/>
</dbReference>
<dbReference type="AlphaFoldDB" id="A0A1M7UNH4"/>